<comment type="caution">
    <text evidence="1">The sequence shown here is derived from an EMBL/GenBank/DDBJ whole genome shotgun (WGS) entry which is preliminary data.</text>
</comment>
<accession>A0A9D2B1B9</accession>
<protein>
    <recommendedName>
        <fullName evidence="3">Flagellar protein FliT</fullName>
    </recommendedName>
</protein>
<evidence type="ECO:0008006" key="3">
    <source>
        <dbReference type="Google" id="ProtNLM"/>
    </source>
</evidence>
<reference evidence="1" key="1">
    <citation type="journal article" date="2021" name="PeerJ">
        <title>Extensive microbial diversity within the chicken gut microbiome revealed by metagenomics and culture.</title>
        <authorList>
            <person name="Gilroy R."/>
            <person name="Ravi A."/>
            <person name="Getino M."/>
            <person name="Pursley I."/>
            <person name="Horton D.L."/>
            <person name="Alikhan N.F."/>
            <person name="Baker D."/>
            <person name="Gharbi K."/>
            <person name="Hall N."/>
            <person name="Watson M."/>
            <person name="Adriaenssens E.M."/>
            <person name="Foster-Nyarko E."/>
            <person name="Jarju S."/>
            <person name="Secka A."/>
            <person name="Antonio M."/>
            <person name="Oren A."/>
            <person name="Chaudhuri R.R."/>
            <person name="La Ragione R."/>
            <person name="Hildebrand F."/>
            <person name="Pallen M.J."/>
        </authorList>
    </citation>
    <scope>NUCLEOTIDE SEQUENCE</scope>
    <source>
        <strain evidence="1">USASDec5-558</strain>
    </source>
</reference>
<reference evidence="1" key="2">
    <citation type="submission" date="2021-04" db="EMBL/GenBank/DDBJ databases">
        <authorList>
            <person name="Gilroy R."/>
        </authorList>
    </citation>
    <scope>NUCLEOTIDE SEQUENCE</scope>
    <source>
        <strain evidence="1">USASDec5-558</strain>
    </source>
</reference>
<sequence length="113" mass="13227">MNQELLDLAKKIDDNEDAISDALENNDFDLAVTLSNEKVQLFKRLYELSSTIEDKSELNEYLNSLYDVTQEQRDILYSEHNKMRTELRNLKRGSKGKKAYAQVRSYAKKNTLF</sequence>
<proteinExistence type="predicted"/>
<evidence type="ECO:0000313" key="1">
    <source>
        <dbReference type="EMBL" id="HIX57907.1"/>
    </source>
</evidence>
<evidence type="ECO:0000313" key="2">
    <source>
        <dbReference type="Proteomes" id="UP000886829"/>
    </source>
</evidence>
<name>A0A9D2B1B9_9GAMM</name>
<dbReference type="AlphaFoldDB" id="A0A9D2B1B9"/>
<dbReference type="EMBL" id="DXEV01000213">
    <property type="protein sequence ID" value="HIX57907.1"/>
    <property type="molecule type" value="Genomic_DNA"/>
</dbReference>
<organism evidence="1 2">
    <name type="scientific">Candidatus Anaerobiospirillum pullistercoris</name>
    <dbReference type="NCBI Taxonomy" id="2838452"/>
    <lineage>
        <taxon>Bacteria</taxon>
        <taxon>Pseudomonadati</taxon>
        <taxon>Pseudomonadota</taxon>
        <taxon>Gammaproteobacteria</taxon>
        <taxon>Aeromonadales</taxon>
        <taxon>Succinivibrionaceae</taxon>
        <taxon>Anaerobiospirillum</taxon>
    </lineage>
</organism>
<gene>
    <name evidence="1" type="ORF">H9850_10630</name>
</gene>
<dbReference type="Proteomes" id="UP000886829">
    <property type="component" value="Unassembled WGS sequence"/>
</dbReference>